<dbReference type="Gene3D" id="3.40.50.300">
    <property type="entry name" value="P-loop containing nucleotide triphosphate hydrolases"/>
    <property type="match status" value="1"/>
</dbReference>
<organism evidence="2 3">
    <name type="scientific">Lachnoanaerobaculum gingivalis</name>
    <dbReference type="NCBI Taxonomy" id="2490855"/>
    <lineage>
        <taxon>Bacteria</taxon>
        <taxon>Bacillati</taxon>
        <taxon>Bacillota</taxon>
        <taxon>Clostridia</taxon>
        <taxon>Lachnospirales</taxon>
        <taxon>Lachnospiraceae</taxon>
        <taxon>Lachnoanaerobaculum</taxon>
    </lineage>
</organism>
<reference evidence="2 3" key="1">
    <citation type="submission" date="2018-11" db="EMBL/GenBank/DDBJ databases">
        <title>Genome sequencing of Lachnoanaerobaculum sp. KCOM 2030 (= ChDC B114).</title>
        <authorList>
            <person name="Kook J.-K."/>
            <person name="Park S.-N."/>
            <person name="Lim Y.K."/>
        </authorList>
    </citation>
    <scope>NUCLEOTIDE SEQUENCE [LARGE SCALE GENOMIC DNA]</scope>
    <source>
        <strain evidence="2 3">KCOM 2030</strain>
    </source>
</reference>
<feature type="domain" description="KAP NTPase" evidence="1">
    <location>
        <begin position="18"/>
        <end position="366"/>
    </location>
</feature>
<dbReference type="RefSeq" id="WP_128674219.1">
    <property type="nucleotide sequence ID" value="NZ_RRCO01000003.1"/>
</dbReference>
<name>A0A3P3QYX1_9FIRM</name>
<keyword evidence="3" id="KW-1185">Reference proteome</keyword>
<sequence>MWRDSETELDFLDYGYLINSITDIVENDDLLPACIGLYGDWGSGKSSVIHMSKSLLENNDKDIKCMVFNGWLFENYEDAKSALLGEILDAITDERKLSERAKSLVKGLWDSIDKLKLAKRVVGAGADFMLTGGMATLTSLTVRNVMSAVFNNVNNIDDDILNKIQQNVKDELNFTELRENIRSFQKNFANILEESKISRLVVFVDELDRCRPDTILDTLEAIKLFLFTGKTAFVIGADERQIEYAVKSKFKDIPGQEISIGKEYMEKLIQYPIRIPRLDTLEVSRYISCLFLQKKIGKDDFRKFLEAFHTAQKDDFTNVDLNKILANLNLNESESIVSAIQLAELMTQALNGNPRQYKRFLNMLDLRIQQAKYKGKELNQKILTKIMMLEYYRPIQFKKYAELSKTGDLKEMLKEGEENEGDTQEGIEDEWLLRWYKTEPHIANEDLRLYFYFSRTSLEERVSILKATMSVLAQRVFDIVISEGEESITKAEEEMRNLSIDDGKAVIEAFVNRIVSSEKVKIEQVKILTGLSLTKKELYEEGMSQLKLISASQLTAGAAPYIAEFAKQTHMEEELEKIMSNQWKDNITLVRTIRNSLGKEG</sequence>
<evidence type="ECO:0000259" key="1">
    <source>
        <dbReference type="Pfam" id="PF07693"/>
    </source>
</evidence>
<dbReference type="PANTHER" id="PTHR22674:SF6">
    <property type="entry name" value="NTPASE KAP FAMILY P-LOOP DOMAIN-CONTAINING PROTEIN 1"/>
    <property type="match status" value="1"/>
</dbReference>
<dbReference type="InterPro" id="IPR027417">
    <property type="entry name" value="P-loop_NTPase"/>
</dbReference>
<protein>
    <submittedName>
        <fullName evidence="2">NTPase</fullName>
    </submittedName>
</protein>
<comment type="caution">
    <text evidence="2">The sequence shown here is derived from an EMBL/GenBank/DDBJ whole genome shotgun (WGS) entry which is preliminary data.</text>
</comment>
<evidence type="ECO:0000313" key="3">
    <source>
        <dbReference type="Proteomes" id="UP000272490"/>
    </source>
</evidence>
<proteinExistence type="predicted"/>
<gene>
    <name evidence="2" type="ORF">EHV10_08175</name>
</gene>
<dbReference type="AlphaFoldDB" id="A0A3P3QYX1"/>
<dbReference type="Proteomes" id="UP000272490">
    <property type="component" value="Unassembled WGS sequence"/>
</dbReference>
<dbReference type="InterPro" id="IPR011646">
    <property type="entry name" value="KAP_P-loop"/>
</dbReference>
<dbReference type="OrthoDB" id="88903at2"/>
<dbReference type="InterPro" id="IPR052754">
    <property type="entry name" value="NTPase_KAP_P-loop"/>
</dbReference>
<dbReference type="EMBL" id="RRCO01000003">
    <property type="protein sequence ID" value="RRJ25590.1"/>
    <property type="molecule type" value="Genomic_DNA"/>
</dbReference>
<dbReference type="Pfam" id="PF07693">
    <property type="entry name" value="KAP_NTPase"/>
    <property type="match status" value="1"/>
</dbReference>
<accession>A0A3P3QYX1</accession>
<evidence type="ECO:0000313" key="2">
    <source>
        <dbReference type="EMBL" id="RRJ25590.1"/>
    </source>
</evidence>
<dbReference type="PANTHER" id="PTHR22674">
    <property type="entry name" value="NTPASE, KAP FAMILY P-LOOP DOMAIN-CONTAINING 1"/>
    <property type="match status" value="1"/>
</dbReference>
<dbReference type="SUPFAM" id="SSF52540">
    <property type="entry name" value="P-loop containing nucleoside triphosphate hydrolases"/>
    <property type="match status" value="1"/>
</dbReference>